<evidence type="ECO:0000313" key="1">
    <source>
        <dbReference type="EMBL" id="MBG3877590.1"/>
    </source>
</evidence>
<sequence length="69" mass="8200">MPVRTPAVRVGQPPEWMQPAFHRHMVDGVVVWLDPAVKRLRWDEPARVRLRRFLWFSYFDVEGARTLVA</sequence>
<dbReference type="RefSeq" id="WP_196609682.1">
    <property type="nucleotide sequence ID" value="NZ_VRYY01000331.1"/>
</dbReference>
<accession>A0ABS0J570</accession>
<comment type="caution">
    <text evidence="1">The sequence shown here is derived from an EMBL/GenBank/DDBJ whole genome shotgun (WGS) entry which is preliminary data.</text>
</comment>
<organism evidence="1 2">
    <name type="scientific">Nitratidesulfovibrio oxamicus</name>
    <dbReference type="NCBI Taxonomy" id="32016"/>
    <lineage>
        <taxon>Bacteria</taxon>
        <taxon>Pseudomonadati</taxon>
        <taxon>Thermodesulfobacteriota</taxon>
        <taxon>Desulfovibrionia</taxon>
        <taxon>Desulfovibrionales</taxon>
        <taxon>Desulfovibrionaceae</taxon>
        <taxon>Nitratidesulfovibrio</taxon>
    </lineage>
</organism>
<proteinExistence type="predicted"/>
<gene>
    <name evidence="1" type="ORF">FVW20_11335</name>
</gene>
<name>A0ABS0J570_9BACT</name>
<dbReference type="Proteomes" id="UP001194469">
    <property type="component" value="Unassembled WGS sequence"/>
</dbReference>
<dbReference type="EMBL" id="VRYY01000331">
    <property type="protein sequence ID" value="MBG3877590.1"/>
    <property type="molecule type" value="Genomic_DNA"/>
</dbReference>
<evidence type="ECO:0000313" key="2">
    <source>
        <dbReference type="Proteomes" id="UP001194469"/>
    </source>
</evidence>
<reference evidence="1 2" key="1">
    <citation type="submission" date="2019-08" db="EMBL/GenBank/DDBJ databases">
        <authorList>
            <person name="Luo N."/>
        </authorList>
    </citation>
    <scope>NUCLEOTIDE SEQUENCE [LARGE SCALE GENOMIC DNA]</scope>
    <source>
        <strain evidence="1 2">NCIMB 9442</strain>
    </source>
</reference>
<protein>
    <submittedName>
        <fullName evidence="1">Uncharacterized protein</fullName>
    </submittedName>
</protein>
<keyword evidence="2" id="KW-1185">Reference proteome</keyword>